<gene>
    <name evidence="2" type="ORF">OS493_017051</name>
</gene>
<keyword evidence="1" id="KW-1133">Transmembrane helix</keyword>
<protein>
    <submittedName>
        <fullName evidence="2">Uncharacterized protein</fullName>
    </submittedName>
</protein>
<sequence>MPQIRWVPKAKVVKLTVFIQLILGIQFVLSICRNAVDPGRHVQLLATPVFSSMQNIDLAAEYLISQQPMD</sequence>
<name>A0A9W9YCA5_9CNID</name>
<dbReference type="EMBL" id="MU827786">
    <property type="protein sequence ID" value="KAJ7333514.1"/>
    <property type="molecule type" value="Genomic_DNA"/>
</dbReference>
<accession>A0A9W9YCA5</accession>
<evidence type="ECO:0000313" key="2">
    <source>
        <dbReference type="EMBL" id="KAJ7333514.1"/>
    </source>
</evidence>
<reference evidence="2" key="1">
    <citation type="submission" date="2023-01" db="EMBL/GenBank/DDBJ databases">
        <title>Genome assembly of the deep-sea coral Lophelia pertusa.</title>
        <authorList>
            <person name="Herrera S."/>
            <person name="Cordes E."/>
        </authorList>
    </citation>
    <scope>NUCLEOTIDE SEQUENCE</scope>
    <source>
        <strain evidence="2">USNM1676648</strain>
        <tissue evidence="2">Polyp</tissue>
    </source>
</reference>
<organism evidence="2 3">
    <name type="scientific">Desmophyllum pertusum</name>
    <dbReference type="NCBI Taxonomy" id="174260"/>
    <lineage>
        <taxon>Eukaryota</taxon>
        <taxon>Metazoa</taxon>
        <taxon>Cnidaria</taxon>
        <taxon>Anthozoa</taxon>
        <taxon>Hexacorallia</taxon>
        <taxon>Scleractinia</taxon>
        <taxon>Caryophylliina</taxon>
        <taxon>Caryophylliidae</taxon>
        <taxon>Desmophyllum</taxon>
    </lineage>
</organism>
<feature type="transmembrane region" description="Helical" evidence="1">
    <location>
        <begin position="12"/>
        <end position="31"/>
    </location>
</feature>
<evidence type="ECO:0000313" key="3">
    <source>
        <dbReference type="Proteomes" id="UP001163046"/>
    </source>
</evidence>
<proteinExistence type="predicted"/>
<keyword evidence="3" id="KW-1185">Reference proteome</keyword>
<keyword evidence="1" id="KW-0812">Transmembrane</keyword>
<keyword evidence="1" id="KW-0472">Membrane</keyword>
<comment type="caution">
    <text evidence="2">The sequence shown here is derived from an EMBL/GenBank/DDBJ whole genome shotgun (WGS) entry which is preliminary data.</text>
</comment>
<dbReference type="AlphaFoldDB" id="A0A9W9YCA5"/>
<evidence type="ECO:0000256" key="1">
    <source>
        <dbReference type="SAM" id="Phobius"/>
    </source>
</evidence>
<dbReference type="Proteomes" id="UP001163046">
    <property type="component" value="Unassembled WGS sequence"/>
</dbReference>